<feature type="region of interest" description="Disordered" evidence="1">
    <location>
        <begin position="21"/>
        <end position="64"/>
    </location>
</feature>
<evidence type="ECO:0000313" key="3">
    <source>
        <dbReference type="Proteomes" id="UP000501690"/>
    </source>
</evidence>
<sequence length="100" mass="11440">MSKPFDLRTKKIIRKRRSERFGRDCRGRVGREPRTKNKGERFGRSESNHKPGKGRRRIHKSRMSAANGADRKWCLGGLNVFRVFVLGGKIRGSVNGNFGI</sequence>
<protein>
    <submittedName>
        <fullName evidence="2">Uncharacterized protein</fullName>
    </submittedName>
</protein>
<accession>A0A4D6NAG4</accession>
<keyword evidence="3" id="KW-1185">Reference proteome</keyword>
<dbReference type="Proteomes" id="UP000501690">
    <property type="component" value="Linkage Group LG10"/>
</dbReference>
<evidence type="ECO:0000313" key="2">
    <source>
        <dbReference type="EMBL" id="QCE10726.1"/>
    </source>
</evidence>
<dbReference type="EMBL" id="CP039354">
    <property type="protein sequence ID" value="QCE10726.1"/>
    <property type="molecule type" value="Genomic_DNA"/>
</dbReference>
<proteinExistence type="predicted"/>
<feature type="compositionally biased region" description="Basic and acidic residues" evidence="1">
    <location>
        <begin position="21"/>
        <end position="49"/>
    </location>
</feature>
<dbReference type="AlphaFoldDB" id="A0A4D6NAG4"/>
<evidence type="ECO:0000256" key="1">
    <source>
        <dbReference type="SAM" id="MobiDB-lite"/>
    </source>
</evidence>
<reference evidence="2 3" key="1">
    <citation type="submission" date="2019-04" db="EMBL/GenBank/DDBJ databases">
        <title>An improved genome assembly and genetic linkage map for asparagus bean, Vigna unguiculata ssp. sesquipedialis.</title>
        <authorList>
            <person name="Xia Q."/>
            <person name="Zhang R."/>
            <person name="Dong Y."/>
        </authorList>
    </citation>
    <scope>NUCLEOTIDE SEQUENCE [LARGE SCALE GENOMIC DNA]</scope>
    <source>
        <tissue evidence="2">Leaf</tissue>
    </source>
</reference>
<gene>
    <name evidence="2" type="ORF">DEO72_LG10g1957</name>
</gene>
<organism evidence="2 3">
    <name type="scientific">Vigna unguiculata</name>
    <name type="common">Cowpea</name>
    <dbReference type="NCBI Taxonomy" id="3917"/>
    <lineage>
        <taxon>Eukaryota</taxon>
        <taxon>Viridiplantae</taxon>
        <taxon>Streptophyta</taxon>
        <taxon>Embryophyta</taxon>
        <taxon>Tracheophyta</taxon>
        <taxon>Spermatophyta</taxon>
        <taxon>Magnoliopsida</taxon>
        <taxon>eudicotyledons</taxon>
        <taxon>Gunneridae</taxon>
        <taxon>Pentapetalae</taxon>
        <taxon>rosids</taxon>
        <taxon>fabids</taxon>
        <taxon>Fabales</taxon>
        <taxon>Fabaceae</taxon>
        <taxon>Papilionoideae</taxon>
        <taxon>50 kb inversion clade</taxon>
        <taxon>NPAAA clade</taxon>
        <taxon>indigoferoid/millettioid clade</taxon>
        <taxon>Phaseoleae</taxon>
        <taxon>Vigna</taxon>
    </lineage>
</organism>
<feature type="compositionally biased region" description="Basic residues" evidence="1">
    <location>
        <begin position="50"/>
        <end position="62"/>
    </location>
</feature>
<name>A0A4D6NAG4_VIGUN</name>